<dbReference type="SMART" id="SM00091">
    <property type="entry name" value="PAS"/>
    <property type="match status" value="6"/>
</dbReference>
<keyword evidence="9 11" id="KW-1133">Transmembrane helix</keyword>
<dbReference type="CDD" id="cd00082">
    <property type="entry name" value="HisKA"/>
    <property type="match status" value="1"/>
</dbReference>
<dbReference type="RefSeq" id="WP_180909739.1">
    <property type="nucleotide sequence ID" value="NZ_CAIJDP010000079.1"/>
</dbReference>
<dbReference type="InterPro" id="IPR000700">
    <property type="entry name" value="PAS-assoc_C"/>
</dbReference>
<feature type="domain" description="PAC" evidence="14">
    <location>
        <begin position="1160"/>
        <end position="1216"/>
    </location>
</feature>
<feature type="transmembrane region" description="Helical" evidence="11">
    <location>
        <begin position="20"/>
        <end position="41"/>
    </location>
</feature>
<comment type="subcellular location">
    <subcellularLocation>
        <location evidence="2">Cell membrane</location>
        <topology evidence="2">Multi-pass membrane protein</topology>
    </subcellularLocation>
</comment>
<dbReference type="InterPro" id="IPR005467">
    <property type="entry name" value="His_kinase_dom"/>
</dbReference>
<evidence type="ECO:0000259" key="14">
    <source>
        <dbReference type="PROSITE" id="PS50113"/>
    </source>
</evidence>
<dbReference type="PROSITE" id="PS50109">
    <property type="entry name" value="HIS_KIN"/>
    <property type="match status" value="1"/>
</dbReference>
<evidence type="ECO:0000256" key="1">
    <source>
        <dbReference type="ARBA" id="ARBA00000085"/>
    </source>
</evidence>
<evidence type="ECO:0000256" key="6">
    <source>
        <dbReference type="ARBA" id="ARBA00022679"/>
    </source>
</evidence>
<dbReference type="Proteomes" id="UP000530060">
    <property type="component" value="Unassembled WGS sequence"/>
</dbReference>
<evidence type="ECO:0000256" key="5">
    <source>
        <dbReference type="ARBA" id="ARBA00022553"/>
    </source>
</evidence>
<dbReference type="InterPro" id="IPR007895">
    <property type="entry name" value="MASE1"/>
</dbReference>
<dbReference type="FunFam" id="3.30.565.10:FF:000006">
    <property type="entry name" value="Sensor histidine kinase WalK"/>
    <property type="match status" value="1"/>
</dbReference>
<dbReference type="InterPro" id="IPR036097">
    <property type="entry name" value="HisK_dim/P_sf"/>
</dbReference>
<dbReference type="SMART" id="SM00387">
    <property type="entry name" value="HATPase_c"/>
    <property type="match status" value="1"/>
</dbReference>
<evidence type="ECO:0000313" key="15">
    <source>
        <dbReference type="EMBL" id="CAD0006699.1"/>
    </source>
</evidence>
<dbReference type="Pfam" id="PF05231">
    <property type="entry name" value="MASE1"/>
    <property type="match status" value="1"/>
</dbReference>
<accession>A0A6V6Z547</accession>
<feature type="domain" description="PAS" evidence="13">
    <location>
        <begin position="839"/>
        <end position="885"/>
    </location>
</feature>
<dbReference type="SMART" id="SM00388">
    <property type="entry name" value="HisKA"/>
    <property type="match status" value="1"/>
</dbReference>
<dbReference type="Pfam" id="PF00512">
    <property type="entry name" value="HisKA"/>
    <property type="match status" value="1"/>
</dbReference>
<dbReference type="Gene3D" id="3.30.565.10">
    <property type="entry name" value="Histidine kinase-like ATPase, C-terminal domain"/>
    <property type="match status" value="1"/>
</dbReference>
<dbReference type="Gene3D" id="3.30.450.20">
    <property type="entry name" value="PAS domain"/>
    <property type="match status" value="7"/>
</dbReference>
<dbReference type="InterPro" id="IPR000014">
    <property type="entry name" value="PAS"/>
</dbReference>
<evidence type="ECO:0000256" key="8">
    <source>
        <dbReference type="ARBA" id="ARBA00022777"/>
    </source>
</evidence>
<evidence type="ECO:0000259" key="12">
    <source>
        <dbReference type="PROSITE" id="PS50109"/>
    </source>
</evidence>
<evidence type="ECO:0000256" key="10">
    <source>
        <dbReference type="ARBA" id="ARBA00023136"/>
    </source>
</evidence>
<dbReference type="SUPFAM" id="SSF55785">
    <property type="entry name" value="PYP-like sensor domain (PAS domain)"/>
    <property type="match status" value="6"/>
</dbReference>
<protein>
    <recommendedName>
        <fullName evidence="3">histidine kinase</fullName>
        <ecNumber evidence="3">2.7.13.3</ecNumber>
    </recommendedName>
</protein>
<organism evidence="15 16">
    <name type="scientific">Flavobacterium salmonis</name>
    <dbReference type="NCBI Taxonomy" id="2654844"/>
    <lineage>
        <taxon>Bacteria</taxon>
        <taxon>Pseudomonadati</taxon>
        <taxon>Bacteroidota</taxon>
        <taxon>Flavobacteriia</taxon>
        <taxon>Flavobacteriales</taxon>
        <taxon>Flavobacteriaceae</taxon>
        <taxon>Flavobacterium</taxon>
    </lineage>
</organism>
<keyword evidence="6 15" id="KW-0808">Transferase</keyword>
<dbReference type="SMART" id="SM00086">
    <property type="entry name" value="PAC"/>
    <property type="match status" value="5"/>
</dbReference>
<evidence type="ECO:0000256" key="9">
    <source>
        <dbReference type="ARBA" id="ARBA00022989"/>
    </source>
</evidence>
<feature type="domain" description="PAC" evidence="14">
    <location>
        <begin position="782"/>
        <end position="838"/>
    </location>
</feature>
<keyword evidence="10 11" id="KW-0472">Membrane</keyword>
<dbReference type="GO" id="GO:0000155">
    <property type="term" value="F:phosphorelay sensor kinase activity"/>
    <property type="evidence" value="ECO:0007669"/>
    <property type="project" value="InterPro"/>
</dbReference>
<keyword evidence="16" id="KW-1185">Reference proteome</keyword>
<feature type="transmembrane region" description="Helical" evidence="11">
    <location>
        <begin position="254"/>
        <end position="274"/>
    </location>
</feature>
<evidence type="ECO:0000256" key="3">
    <source>
        <dbReference type="ARBA" id="ARBA00012438"/>
    </source>
</evidence>
<dbReference type="CDD" id="cd00130">
    <property type="entry name" value="PAS"/>
    <property type="match status" value="5"/>
</dbReference>
<feature type="transmembrane region" description="Helical" evidence="11">
    <location>
        <begin position="219"/>
        <end position="248"/>
    </location>
</feature>
<dbReference type="Gene3D" id="1.10.287.130">
    <property type="match status" value="1"/>
</dbReference>
<dbReference type="EMBL" id="CAIJDP010000079">
    <property type="protein sequence ID" value="CAD0006699.1"/>
    <property type="molecule type" value="Genomic_DNA"/>
</dbReference>
<sequence>MNVKENEGEYHKLPFLNSKIKITITTAILYIIIAKASGFSFVPEINIAPFFPAVGFSIAALIILGRKAIFGVLLGSFIFSLLAFQPYLRGAATFEELVKPLSFCVLRPLIIGLNAIVVSRLTQLWCKTKYPFDKGINVLYFTFACLIGGFISVSLGIVSLAVTPYVNMNNFMAIWSNLFRSNILGAILFTPFVLSWLYKKQQITKWTSSKKIEAIVLTLLTTATSIFVFTGNVQNESIIFFFLIWAAYRFDLKAITFVALIVTIISLYCTSVYSDEPVNNYWIHSYFMLQLFLFVNLVSIMFLYGTLEEKRNKANKLGESEYKLNIEKNILEATIQSPNGISIFTLDTNFNYINFNSTHKDNVRNLYGFEIETGGNLFEYIKDPKVQKDAMKIYQSVLNGNIHIEEDKEENHLGDYWNNFISPIMDKNSTIIGISTISINATKQKLNEIELEKNNRILNGRIKEITCLQNIFEINSNNALSMTDIIASCVKIIPEAFQFPENTNCRIIIPGHEYIAKDKKTYWNARKNIILNKEEYGILEIGCCKEKECVDSYLSEEMDLLGAIANILSKSFENHFAEENLKISEEKFRSFFENIMDVYFMSTLEGDLYEVSPSIYDYLGYTRTEMLSINMGDLYVNPDDRKKLKQELLANGEVKDYEIELMKKNGQVSSFAMTAKIISKGKEKISHFEGSVRCLDEWKENQLLIREQHRKIKKSEQDFRILFENVQDVFFKTDLKTDIILDVSPSCSYFNGITREELIGQSIYNIYPDVEQLKQMAEIIVSGHEISDYNNEIIIKNQHYYVSINAKLICDAQGKPEYLVGALRNITERRVAEENLKISEENYRIIFESVQDVFFKTDLKTKTILDVSPSCRYFNGITREELIGQKMSIIYNNKPQMRLMFNEVATERKIIDFNNEIIIKGKLFYVSINAKIIYDENDEPEFAVGSIRDITERRLAEENLKLSEEKFRSIYESFEDIYFKRDLQGIVLEISPSVEKYFDLSRESVISKNYNDFCYDRTESDKFYQTLIKEKEVNDFEQRFVTSKGEILYFSINAKLRYSDEGELAFVEGTMRNVNERKKTELVIALANEKIKESEKKYRTIFESVNDVFFRASVKDQKIIDISPSCSYFNIKEEEVIGSNFGDFYHNLDDRLYILEELNSVGEIKNYHVEIVVHSKLYTVSINARIIYDENNLPEYIVGSIRDITDKIEAKENLKVSEEKFRSIYENFQDIYMKTTIDGILLDVSPSFEKNFQIPRSEFMGTSVFDYYPNKKNKELLLKKLRTQGHISDFDVQLYDSSGNPVYFSINAHLLYDEQGFPVNIEGTLRNINERRHMQDEMLTKNRKLEFQNTELEQFAYIASHDLQEPLITVSHCSELLEEELAGKLDEDQQHYLTFIRSSTSRMQLLVKGLLDYSRIGKERKTSIIDCNTIVSEVVLDMKSSIDESNAVIEYENLPKIEANATEMRQLFQNMISNAIKFRKREFSPKVKITAVMEDKKWVFSVADNGIGIKKEDTDKVFVIFKRLHNRNEYQGTGIGLSHCKKIIEQHNGRIWVESKYNEGSTFKWTLPLN</sequence>
<name>A0A6V6Z547_9FLAO</name>
<evidence type="ECO:0000256" key="2">
    <source>
        <dbReference type="ARBA" id="ARBA00004651"/>
    </source>
</evidence>
<dbReference type="InterPro" id="IPR004358">
    <property type="entry name" value="Sig_transdc_His_kin-like_C"/>
</dbReference>
<dbReference type="PANTHER" id="PTHR43304:SF1">
    <property type="entry name" value="PAC DOMAIN-CONTAINING PROTEIN"/>
    <property type="match status" value="1"/>
</dbReference>
<feature type="transmembrane region" description="Helical" evidence="11">
    <location>
        <begin position="69"/>
        <end position="88"/>
    </location>
</feature>
<keyword evidence="7 11" id="KW-0812">Transmembrane</keyword>
<proteinExistence type="predicted"/>
<dbReference type="InterPro" id="IPR035965">
    <property type="entry name" value="PAS-like_dom_sf"/>
</dbReference>
<dbReference type="Pfam" id="PF13426">
    <property type="entry name" value="PAS_9"/>
    <property type="match status" value="3"/>
</dbReference>
<gene>
    <name evidence="15" type="primary">sasA_3</name>
    <name evidence="15" type="ORF">FLAT13_03438</name>
</gene>
<feature type="transmembrane region" description="Helical" evidence="11">
    <location>
        <begin position="286"/>
        <end position="307"/>
    </location>
</feature>
<evidence type="ECO:0000256" key="11">
    <source>
        <dbReference type="SAM" id="Phobius"/>
    </source>
</evidence>
<dbReference type="InterPro" id="IPR003594">
    <property type="entry name" value="HATPase_dom"/>
</dbReference>
<dbReference type="InterPro" id="IPR001610">
    <property type="entry name" value="PAC"/>
</dbReference>
<dbReference type="GO" id="GO:0006355">
    <property type="term" value="P:regulation of DNA-templated transcription"/>
    <property type="evidence" value="ECO:0007669"/>
    <property type="project" value="InterPro"/>
</dbReference>
<feature type="domain" description="PAC" evidence="14">
    <location>
        <begin position="1034"/>
        <end position="1086"/>
    </location>
</feature>
<feature type="transmembrane region" description="Helical" evidence="11">
    <location>
        <begin position="47"/>
        <end position="64"/>
    </location>
</feature>
<evidence type="ECO:0000259" key="13">
    <source>
        <dbReference type="PROSITE" id="PS50112"/>
    </source>
</evidence>
<feature type="domain" description="PAS" evidence="13">
    <location>
        <begin position="715"/>
        <end position="767"/>
    </location>
</feature>
<dbReference type="SUPFAM" id="SSF55874">
    <property type="entry name" value="ATPase domain of HSP90 chaperone/DNA topoisomerase II/histidine kinase"/>
    <property type="match status" value="1"/>
</dbReference>
<dbReference type="InterPro" id="IPR013767">
    <property type="entry name" value="PAS_fold"/>
</dbReference>
<keyword evidence="4" id="KW-1003">Cell membrane</keyword>
<feature type="transmembrane region" description="Helical" evidence="11">
    <location>
        <begin position="178"/>
        <end position="198"/>
    </location>
</feature>
<feature type="domain" description="PAS" evidence="13">
    <location>
        <begin position="1217"/>
        <end position="1268"/>
    </location>
</feature>
<dbReference type="PROSITE" id="PS50113">
    <property type="entry name" value="PAC"/>
    <property type="match status" value="5"/>
</dbReference>
<evidence type="ECO:0000256" key="7">
    <source>
        <dbReference type="ARBA" id="ARBA00022692"/>
    </source>
</evidence>
<evidence type="ECO:0000313" key="16">
    <source>
        <dbReference type="Proteomes" id="UP000530060"/>
    </source>
</evidence>
<evidence type="ECO:0000256" key="4">
    <source>
        <dbReference type="ARBA" id="ARBA00022475"/>
    </source>
</evidence>
<comment type="catalytic activity">
    <reaction evidence="1">
        <text>ATP + protein L-histidine = ADP + protein N-phospho-L-histidine.</text>
        <dbReference type="EC" id="2.7.13.3"/>
    </reaction>
</comment>
<dbReference type="InterPro" id="IPR036890">
    <property type="entry name" value="HATPase_C_sf"/>
</dbReference>
<comment type="caution">
    <text evidence="15">The sequence shown here is derived from an EMBL/GenBank/DDBJ whole genome shotgun (WGS) entry which is preliminary data.</text>
</comment>
<dbReference type="EC" id="2.7.13.3" evidence="3"/>
<feature type="domain" description="PAC" evidence="14">
    <location>
        <begin position="1288"/>
        <end position="1340"/>
    </location>
</feature>
<feature type="domain" description="Histidine kinase" evidence="12">
    <location>
        <begin position="1358"/>
        <end position="1570"/>
    </location>
</feature>
<feature type="transmembrane region" description="Helical" evidence="11">
    <location>
        <begin position="138"/>
        <end position="166"/>
    </location>
</feature>
<dbReference type="InterPro" id="IPR052162">
    <property type="entry name" value="Sensor_kinase/Photoreceptor"/>
</dbReference>
<dbReference type="GO" id="GO:0005886">
    <property type="term" value="C:plasma membrane"/>
    <property type="evidence" value="ECO:0007669"/>
    <property type="project" value="UniProtKB-SubCell"/>
</dbReference>
<dbReference type="Pfam" id="PF02518">
    <property type="entry name" value="HATPase_c"/>
    <property type="match status" value="1"/>
</dbReference>
<feature type="domain" description="PAS" evidence="13">
    <location>
        <begin position="963"/>
        <end position="1009"/>
    </location>
</feature>
<feature type="domain" description="PAC" evidence="14">
    <location>
        <begin position="904"/>
        <end position="962"/>
    </location>
</feature>
<dbReference type="InterPro" id="IPR003661">
    <property type="entry name" value="HisK_dim/P_dom"/>
</dbReference>
<dbReference type="PROSITE" id="PS50112">
    <property type="entry name" value="PAS"/>
    <property type="match status" value="5"/>
</dbReference>
<dbReference type="Pfam" id="PF00989">
    <property type="entry name" value="PAS"/>
    <property type="match status" value="3"/>
</dbReference>
<feature type="domain" description="PAS" evidence="13">
    <location>
        <begin position="584"/>
        <end position="648"/>
    </location>
</feature>
<reference evidence="15 16" key="1">
    <citation type="submission" date="2020-06" db="EMBL/GenBank/DDBJ databases">
        <authorList>
            <person name="Criscuolo A."/>
        </authorList>
    </citation>
    <scope>NUCLEOTIDE SEQUENCE [LARGE SCALE GENOMIC DNA]</scope>
    <source>
        <strain evidence="16">CIP 111411</strain>
    </source>
</reference>
<feature type="transmembrane region" description="Helical" evidence="11">
    <location>
        <begin position="100"/>
        <end position="118"/>
    </location>
</feature>
<dbReference type="SUPFAM" id="SSF47384">
    <property type="entry name" value="Homodimeric domain of signal transducing histidine kinase"/>
    <property type="match status" value="1"/>
</dbReference>
<keyword evidence="8 15" id="KW-0418">Kinase</keyword>
<dbReference type="PRINTS" id="PR00344">
    <property type="entry name" value="BCTRLSENSOR"/>
</dbReference>
<dbReference type="NCBIfam" id="TIGR00229">
    <property type="entry name" value="sensory_box"/>
    <property type="match status" value="6"/>
</dbReference>
<keyword evidence="5" id="KW-0597">Phosphoprotein</keyword>
<dbReference type="PANTHER" id="PTHR43304">
    <property type="entry name" value="PHYTOCHROME-LIKE PROTEIN CPH1"/>
    <property type="match status" value="1"/>
</dbReference>